<comment type="similarity">
    <text evidence="1">Belongs to the sulfatase family.</text>
</comment>
<evidence type="ECO:0000313" key="7">
    <source>
        <dbReference type="EMBL" id="ENU42671.1"/>
    </source>
</evidence>
<name>N8QVC5_9GAMM</name>
<dbReference type="Proteomes" id="UP000013065">
    <property type="component" value="Unassembled WGS sequence"/>
</dbReference>
<dbReference type="InterPro" id="IPR050738">
    <property type="entry name" value="Sulfatase"/>
</dbReference>
<evidence type="ECO:0000256" key="1">
    <source>
        <dbReference type="ARBA" id="ARBA00008779"/>
    </source>
</evidence>
<dbReference type="PANTHER" id="PTHR42693:SF33">
    <property type="entry name" value="ARYLSULFATASE"/>
    <property type="match status" value="1"/>
</dbReference>
<organism evidence="7 8">
    <name type="scientific">Acinetobacter seifertii</name>
    <dbReference type="NCBI Taxonomy" id="1530123"/>
    <lineage>
        <taxon>Bacteria</taxon>
        <taxon>Pseudomonadati</taxon>
        <taxon>Pseudomonadota</taxon>
        <taxon>Gammaproteobacteria</taxon>
        <taxon>Moraxellales</taxon>
        <taxon>Moraxellaceae</taxon>
        <taxon>Acinetobacter</taxon>
        <taxon>Acinetobacter calcoaceticus/baumannii complex</taxon>
    </lineage>
</organism>
<reference evidence="8" key="1">
    <citation type="submission" date="2013-02" db="EMBL/GenBank/DDBJ databases">
        <title>The Genome Sequence of Acinetobacter sp. NIPH 973.</title>
        <authorList>
            <consortium name="The Broad Institute Genome Sequencing Platform"/>
            <consortium name="The Broad Institute Genome Sequencing Center for Infectious Disease"/>
            <person name="Cerqueira G."/>
            <person name="Feldgarden M."/>
            <person name="Courvalin P."/>
            <person name="Perichon B."/>
            <person name="Grillot-Courvalin C."/>
            <person name="Clermont D."/>
            <person name="Rocha E."/>
            <person name="Yoon E.-J."/>
            <person name="Nemec A."/>
            <person name="Walker B."/>
            <person name="Young S.K."/>
            <person name="Zeng Q."/>
            <person name="Gargeya S."/>
            <person name="Fitzgerald M."/>
            <person name="Haas B."/>
            <person name="Abouelleil A."/>
            <person name="Alvarado L."/>
            <person name="Arachchi H.M."/>
            <person name="Berlin A.M."/>
            <person name="Chapman S.B."/>
            <person name="Dewar J."/>
            <person name="Goldberg J."/>
            <person name="Griggs A."/>
            <person name="Gujja S."/>
            <person name="Hansen M."/>
            <person name="Howarth C."/>
            <person name="Imamovic A."/>
            <person name="Larimer J."/>
            <person name="McCowan C."/>
            <person name="Murphy C."/>
            <person name="Neiman D."/>
            <person name="Pearson M."/>
            <person name="Priest M."/>
            <person name="Roberts A."/>
            <person name="Saif S."/>
            <person name="Shea T."/>
            <person name="Sisk P."/>
            <person name="Sykes S."/>
            <person name="Wortman J."/>
            <person name="Nusbaum C."/>
            <person name="Birren B."/>
        </authorList>
    </citation>
    <scope>NUCLEOTIDE SEQUENCE [LARGE SCALE GENOMIC DNA]</scope>
    <source>
        <strain evidence="8">NIPH 973</strain>
    </source>
</reference>
<evidence type="ECO:0000256" key="5">
    <source>
        <dbReference type="SAM" id="SignalP"/>
    </source>
</evidence>
<evidence type="ECO:0000313" key="8">
    <source>
        <dbReference type="Proteomes" id="UP000013065"/>
    </source>
</evidence>
<dbReference type="PATRIC" id="fig|520709.3.peg.3500"/>
<dbReference type="Gene3D" id="3.30.1120.10">
    <property type="match status" value="1"/>
</dbReference>
<accession>N8QVC5</accession>
<comment type="caution">
    <text evidence="7">The sequence shown here is derived from an EMBL/GenBank/DDBJ whole genome shotgun (WGS) entry which is preliminary data.</text>
</comment>
<evidence type="ECO:0000256" key="3">
    <source>
        <dbReference type="ARBA" id="ARBA00022801"/>
    </source>
</evidence>
<dbReference type="SUPFAM" id="SSF53649">
    <property type="entry name" value="Alkaline phosphatase-like"/>
    <property type="match status" value="1"/>
</dbReference>
<dbReference type="GO" id="GO:0046872">
    <property type="term" value="F:metal ion binding"/>
    <property type="evidence" value="ECO:0007669"/>
    <property type="project" value="UniProtKB-KW"/>
</dbReference>
<dbReference type="CDD" id="cd16025">
    <property type="entry name" value="PAS_like"/>
    <property type="match status" value="1"/>
</dbReference>
<keyword evidence="5" id="KW-0732">Signal</keyword>
<dbReference type="InterPro" id="IPR017850">
    <property type="entry name" value="Alkaline_phosphatase_core_sf"/>
</dbReference>
<feature type="chain" id="PRO_5004131760" description="Sulfatase N-terminal domain-containing protein" evidence="5">
    <location>
        <begin position="32"/>
        <end position="569"/>
    </location>
</feature>
<protein>
    <recommendedName>
        <fullName evidence="6">Sulfatase N-terminal domain-containing protein</fullName>
    </recommendedName>
</protein>
<sequence>MHNSFNNSDDTMKYKALLSSLSIALFSLSLAGCNDNNSQETAATTSKQPNILFIMADDLGYSDLGAFGGEIHTPNIDSLAQEGRLLTDYHTAPTCSPTRSQLISGTDHHLAGIGAMAELTPDHLKGQPGYEGYLNERSLSIAQVLKDNGYRTYISGKWHLGLTPETNAHAKGFDHSFTLLQGLDHHFKQAPSAFKRNSTYTEDGQIIPVSALPDDFFSTNYFTDKLLSYLESGKNSGKPFFAYAAYTAPHWPIQAPAEYRDKYRGVYDVGYDAIRKARIARQKQLGIIPENFEAAEPIATQNAPQKYGKWDELTAEQKALEARKMEIYAGMVENLDANVGRIIQYLKQNNLYENTLIFFVSDNGAEGFIRGGYGSESGFDNSVANVGTPTSYHYIGPRWAEVSAAPFHLWKDTAGEGATTAPAIVKLPNQKKAEATNHSFASVLDVFPTLLDYAHIQVPQGQYKGRTINTPSGYSWKSVLENKSQTIRPANFSFADELHGSKYAKQGEWKIALQGRPELGTSTWELYNIATDRGENHNVAQLYPAKVQELLSVYQKYTEQNGVQEYNAK</sequence>
<proteinExistence type="inferred from homology"/>
<dbReference type="Gene3D" id="3.40.720.10">
    <property type="entry name" value="Alkaline Phosphatase, subunit A"/>
    <property type="match status" value="1"/>
</dbReference>
<dbReference type="AlphaFoldDB" id="N8QVC5"/>
<evidence type="ECO:0000259" key="6">
    <source>
        <dbReference type="Pfam" id="PF00884"/>
    </source>
</evidence>
<dbReference type="HOGENOM" id="CLU_006332_11_1_6"/>
<dbReference type="GO" id="GO:0004065">
    <property type="term" value="F:arylsulfatase activity"/>
    <property type="evidence" value="ECO:0007669"/>
    <property type="project" value="TreeGrafter"/>
</dbReference>
<dbReference type="EMBL" id="APOO01000022">
    <property type="protein sequence ID" value="ENU42671.1"/>
    <property type="molecule type" value="Genomic_DNA"/>
</dbReference>
<keyword evidence="4" id="KW-0106">Calcium</keyword>
<dbReference type="Pfam" id="PF00884">
    <property type="entry name" value="Sulfatase"/>
    <property type="match status" value="1"/>
</dbReference>
<gene>
    <name evidence="7" type="ORF">F985_03563</name>
</gene>
<evidence type="ECO:0000256" key="2">
    <source>
        <dbReference type="ARBA" id="ARBA00022723"/>
    </source>
</evidence>
<dbReference type="InterPro" id="IPR024607">
    <property type="entry name" value="Sulfatase_CS"/>
</dbReference>
<feature type="domain" description="Sulfatase N-terminal" evidence="6">
    <location>
        <begin position="49"/>
        <end position="456"/>
    </location>
</feature>
<evidence type="ECO:0000256" key="4">
    <source>
        <dbReference type="ARBA" id="ARBA00022837"/>
    </source>
</evidence>
<keyword evidence="2" id="KW-0479">Metal-binding</keyword>
<keyword evidence="3" id="KW-0378">Hydrolase</keyword>
<reference evidence="7 8" key="2">
    <citation type="journal article" date="2015" name="Int. J. Syst. Evol. Microbiol.">
        <title>Acinetobacter seifertii sp. nov., a member of the Acinetobacter calcoaceticus-Acinetobacter baumannii complex isolated from human clinical specimens.</title>
        <authorList>
            <person name="Nemec A."/>
            <person name="Krizova L."/>
            <person name="Maixnerova M."/>
            <person name="Sedo O."/>
            <person name="Brisse S."/>
            <person name="Higgins P.G."/>
        </authorList>
    </citation>
    <scope>NUCLEOTIDE SEQUENCE [LARGE SCALE GENOMIC DNA]</scope>
    <source>
        <strain evidence="7 8">NIPH 973</strain>
    </source>
</reference>
<dbReference type="PROSITE" id="PS00149">
    <property type="entry name" value="SULFATASE_2"/>
    <property type="match status" value="1"/>
</dbReference>
<dbReference type="PANTHER" id="PTHR42693">
    <property type="entry name" value="ARYLSULFATASE FAMILY MEMBER"/>
    <property type="match status" value="1"/>
</dbReference>
<feature type="signal peptide" evidence="5">
    <location>
        <begin position="1"/>
        <end position="31"/>
    </location>
</feature>
<dbReference type="InterPro" id="IPR000917">
    <property type="entry name" value="Sulfatase_N"/>
</dbReference>